<dbReference type="NCBIfam" id="TIGR00077">
    <property type="entry name" value="lspA"/>
    <property type="match status" value="1"/>
</dbReference>
<dbReference type="GO" id="GO:0016020">
    <property type="term" value="C:membrane"/>
    <property type="evidence" value="ECO:0007669"/>
    <property type="project" value="InterPro"/>
</dbReference>
<evidence type="ECO:0000256" key="4">
    <source>
        <dbReference type="ARBA" id="ARBA00022801"/>
    </source>
</evidence>
<sequence>MLKGKYKFLIIFLLFLLIDQLTKSYIRLNFYLGESLNISSFFNIVLVHNLGVAFGFLNDAGGWQKYFFITISSVASIFILGWFLKEPLKNQILLWALILILVGAVGNLIDRATLGYVIDFLDFHYQNYHWPAFNIADSSIFLGMILFIFDSLSRKDN</sequence>
<evidence type="ECO:0000256" key="7">
    <source>
        <dbReference type="SAM" id="Phobius"/>
    </source>
</evidence>
<dbReference type="InterPro" id="IPR001872">
    <property type="entry name" value="Peptidase_A8"/>
</dbReference>
<dbReference type="EMBL" id="FPHJ01000023">
    <property type="protein sequence ID" value="SFV58139.1"/>
    <property type="molecule type" value="Genomic_DNA"/>
</dbReference>
<keyword evidence="3 7" id="KW-0812">Transmembrane</keyword>
<dbReference type="GO" id="GO:0004190">
    <property type="term" value="F:aspartic-type endopeptidase activity"/>
    <property type="evidence" value="ECO:0007669"/>
    <property type="project" value="UniProtKB-EC"/>
</dbReference>
<dbReference type="Pfam" id="PF01252">
    <property type="entry name" value="Peptidase_A8"/>
    <property type="match status" value="1"/>
</dbReference>
<evidence type="ECO:0000313" key="8">
    <source>
        <dbReference type="EMBL" id="SFV58139.1"/>
    </source>
</evidence>
<accession>A0A1W1BX74</accession>
<dbReference type="PRINTS" id="PR00781">
    <property type="entry name" value="LIPOSIGPTASE"/>
</dbReference>
<keyword evidence="8" id="KW-0449">Lipoprotein</keyword>
<keyword evidence="4 8" id="KW-0378">Hydrolase</keyword>
<evidence type="ECO:0000256" key="1">
    <source>
        <dbReference type="ARBA" id="ARBA00022475"/>
    </source>
</evidence>
<evidence type="ECO:0000256" key="6">
    <source>
        <dbReference type="ARBA" id="ARBA00023136"/>
    </source>
</evidence>
<dbReference type="EC" id="3.4.23.36" evidence="8"/>
<dbReference type="PANTHER" id="PTHR33695:SF1">
    <property type="entry name" value="LIPOPROTEIN SIGNAL PEPTIDASE"/>
    <property type="match status" value="1"/>
</dbReference>
<feature type="transmembrane region" description="Helical" evidence="7">
    <location>
        <begin position="92"/>
        <end position="109"/>
    </location>
</feature>
<feature type="transmembrane region" description="Helical" evidence="7">
    <location>
        <begin position="66"/>
        <end position="85"/>
    </location>
</feature>
<evidence type="ECO:0000256" key="5">
    <source>
        <dbReference type="ARBA" id="ARBA00022989"/>
    </source>
</evidence>
<feature type="transmembrane region" description="Helical" evidence="7">
    <location>
        <begin position="129"/>
        <end position="149"/>
    </location>
</feature>
<keyword evidence="2" id="KW-0645">Protease</keyword>
<dbReference type="PANTHER" id="PTHR33695">
    <property type="entry name" value="LIPOPROTEIN SIGNAL PEPTIDASE"/>
    <property type="match status" value="1"/>
</dbReference>
<keyword evidence="1" id="KW-1003">Cell membrane</keyword>
<keyword evidence="6 7" id="KW-0472">Membrane</keyword>
<protein>
    <submittedName>
        <fullName evidence="8">Lipoprotein signal peptidase</fullName>
        <ecNumber evidence="8">3.4.23.36</ecNumber>
    </submittedName>
</protein>
<gene>
    <name evidence="8" type="ORF">MNB_SUP05-5-770</name>
</gene>
<reference evidence="8" key="1">
    <citation type="submission" date="2016-10" db="EMBL/GenBank/DDBJ databases">
        <authorList>
            <person name="de Groot N.N."/>
        </authorList>
    </citation>
    <scope>NUCLEOTIDE SEQUENCE</scope>
</reference>
<organism evidence="8">
    <name type="scientific">hydrothermal vent metagenome</name>
    <dbReference type="NCBI Taxonomy" id="652676"/>
    <lineage>
        <taxon>unclassified sequences</taxon>
        <taxon>metagenomes</taxon>
        <taxon>ecological metagenomes</taxon>
    </lineage>
</organism>
<dbReference type="GO" id="GO:0006508">
    <property type="term" value="P:proteolysis"/>
    <property type="evidence" value="ECO:0007669"/>
    <property type="project" value="UniProtKB-KW"/>
</dbReference>
<dbReference type="HAMAP" id="MF_00161">
    <property type="entry name" value="LspA"/>
    <property type="match status" value="1"/>
</dbReference>
<name>A0A1W1BX74_9ZZZZ</name>
<dbReference type="AlphaFoldDB" id="A0A1W1BX74"/>
<evidence type="ECO:0000256" key="2">
    <source>
        <dbReference type="ARBA" id="ARBA00022670"/>
    </source>
</evidence>
<evidence type="ECO:0000256" key="3">
    <source>
        <dbReference type="ARBA" id="ARBA00022692"/>
    </source>
</evidence>
<proteinExistence type="inferred from homology"/>
<keyword evidence="5 7" id="KW-1133">Transmembrane helix</keyword>